<evidence type="ECO:0000313" key="2">
    <source>
        <dbReference type="Proteomes" id="UP001164250"/>
    </source>
</evidence>
<evidence type="ECO:0000313" key="1">
    <source>
        <dbReference type="EMBL" id="KAJ0097291.1"/>
    </source>
</evidence>
<reference evidence="2" key="1">
    <citation type="journal article" date="2023" name="G3 (Bethesda)">
        <title>Genome assembly and association tests identify interacting loci associated with vigor, precocity, and sex in interspecific pistachio rootstocks.</title>
        <authorList>
            <person name="Palmer W."/>
            <person name="Jacygrad E."/>
            <person name="Sagayaradj S."/>
            <person name="Cavanaugh K."/>
            <person name="Han R."/>
            <person name="Bertier L."/>
            <person name="Beede B."/>
            <person name="Kafkas S."/>
            <person name="Golino D."/>
            <person name="Preece J."/>
            <person name="Michelmore R."/>
        </authorList>
    </citation>
    <scope>NUCLEOTIDE SEQUENCE [LARGE SCALE GENOMIC DNA]</scope>
</reference>
<protein>
    <submittedName>
        <fullName evidence="1">Uncharacterized protein</fullName>
    </submittedName>
</protein>
<organism evidence="1 2">
    <name type="scientific">Pistacia atlantica</name>
    <dbReference type="NCBI Taxonomy" id="434234"/>
    <lineage>
        <taxon>Eukaryota</taxon>
        <taxon>Viridiplantae</taxon>
        <taxon>Streptophyta</taxon>
        <taxon>Embryophyta</taxon>
        <taxon>Tracheophyta</taxon>
        <taxon>Spermatophyta</taxon>
        <taxon>Magnoliopsida</taxon>
        <taxon>eudicotyledons</taxon>
        <taxon>Gunneridae</taxon>
        <taxon>Pentapetalae</taxon>
        <taxon>rosids</taxon>
        <taxon>malvids</taxon>
        <taxon>Sapindales</taxon>
        <taxon>Anacardiaceae</taxon>
        <taxon>Pistacia</taxon>
    </lineage>
</organism>
<sequence length="299" mass="34095">MDPETPQNLSNNLKKLAGNYLLKSKLGESPFSAVWKAEHVSSGDVVAVKQVYFHKLNKHLRSCLDCELNFLSSVNHPNIIRLFHVFQAEDCIFLVIEFYAGGNLASYIRQHGKVPGLTARKFMQQLGSSSCAFSSWFGNFALTTLLNMHMKKFWIVNILLSDVEGDVVLKIADFGLSSILHPGKCAEKVCGILLYMAPEVLQFQRYDEKVDMWSVGAILFELLNGYPPFCGRNNVQLLQNIKSSTHLPFSQLILPWLHPECLDMCLKLLSTNPVDRLSFSEFHQHRLLRRKEWETNTNF</sequence>
<accession>A0ACC1BEK7</accession>
<proteinExistence type="predicted"/>
<keyword evidence="2" id="KW-1185">Reference proteome</keyword>
<gene>
    <name evidence="1" type="ORF">Patl1_27801</name>
</gene>
<comment type="caution">
    <text evidence="1">The sequence shown here is derived from an EMBL/GenBank/DDBJ whole genome shotgun (WGS) entry which is preliminary data.</text>
</comment>
<dbReference type="Proteomes" id="UP001164250">
    <property type="component" value="Chromosome 5"/>
</dbReference>
<name>A0ACC1BEK7_9ROSI</name>
<dbReference type="EMBL" id="CM047901">
    <property type="protein sequence ID" value="KAJ0097291.1"/>
    <property type="molecule type" value="Genomic_DNA"/>
</dbReference>